<feature type="region of interest" description="Disordered" evidence="1">
    <location>
        <begin position="228"/>
        <end position="250"/>
    </location>
</feature>
<evidence type="ECO:0000256" key="1">
    <source>
        <dbReference type="SAM" id="MobiDB-lite"/>
    </source>
</evidence>
<feature type="transmembrane region" description="Helical" evidence="2">
    <location>
        <begin position="7"/>
        <end position="26"/>
    </location>
</feature>
<gene>
    <name evidence="3" type="ORF">BOKJ2_LOCUS9537</name>
</gene>
<evidence type="ECO:0000313" key="4">
    <source>
        <dbReference type="Proteomes" id="UP000614601"/>
    </source>
</evidence>
<keyword evidence="2" id="KW-0472">Membrane</keyword>
<evidence type="ECO:0000313" key="3">
    <source>
        <dbReference type="EMBL" id="CAD5221623.1"/>
    </source>
</evidence>
<dbReference type="Proteomes" id="UP000614601">
    <property type="component" value="Unassembled WGS sequence"/>
</dbReference>
<protein>
    <recommendedName>
        <fullName evidence="5">Sulfatase domain-containing protein</fullName>
    </recommendedName>
</protein>
<organism evidence="3 4">
    <name type="scientific">Bursaphelenchus okinawaensis</name>
    <dbReference type="NCBI Taxonomy" id="465554"/>
    <lineage>
        <taxon>Eukaryota</taxon>
        <taxon>Metazoa</taxon>
        <taxon>Ecdysozoa</taxon>
        <taxon>Nematoda</taxon>
        <taxon>Chromadorea</taxon>
        <taxon>Rhabditida</taxon>
        <taxon>Tylenchina</taxon>
        <taxon>Tylenchomorpha</taxon>
        <taxon>Aphelenchoidea</taxon>
        <taxon>Aphelenchoididae</taxon>
        <taxon>Bursaphelenchus</taxon>
    </lineage>
</organism>
<keyword evidence="2" id="KW-1133">Transmembrane helix</keyword>
<comment type="caution">
    <text evidence="3">The sequence shown here is derived from an EMBL/GenBank/DDBJ whole genome shotgun (WGS) entry which is preliminary data.</text>
</comment>
<dbReference type="EMBL" id="CAJFCW020000004">
    <property type="protein sequence ID" value="CAG9115254.1"/>
    <property type="molecule type" value="Genomic_DNA"/>
</dbReference>
<dbReference type="PANTHER" id="PTHR10974">
    <property type="entry name" value="FI08016P-RELATED"/>
    <property type="match status" value="1"/>
</dbReference>
<evidence type="ECO:0008006" key="5">
    <source>
        <dbReference type="Google" id="ProtNLM"/>
    </source>
</evidence>
<dbReference type="InterPro" id="IPR017850">
    <property type="entry name" value="Alkaline_phosphatase_core_sf"/>
</dbReference>
<dbReference type="InterPro" id="IPR004245">
    <property type="entry name" value="DUF229"/>
</dbReference>
<proteinExistence type="predicted"/>
<dbReference type="CDD" id="cd16021">
    <property type="entry name" value="ALP_like"/>
    <property type="match status" value="1"/>
</dbReference>
<dbReference type="PANTHER" id="PTHR10974:SF75">
    <property type="entry name" value="SULFATASE DOMAIN-CONTAINING PROTEIN"/>
    <property type="match status" value="1"/>
</dbReference>
<dbReference type="OrthoDB" id="5782315at2759"/>
<feature type="compositionally biased region" description="Basic and acidic residues" evidence="1">
    <location>
        <begin position="240"/>
        <end position="250"/>
    </location>
</feature>
<keyword evidence="4" id="KW-1185">Reference proteome</keyword>
<dbReference type="EMBL" id="CAJFDH010000004">
    <property type="protein sequence ID" value="CAD5221623.1"/>
    <property type="molecule type" value="Genomic_DNA"/>
</dbReference>
<dbReference type="FunFam" id="3.40.720.10:FF:000017">
    <property type="entry name" value="Predicted protein"/>
    <property type="match status" value="1"/>
</dbReference>
<sequence length="742" mass="86640">MQNLLLIIYRSIVILGIFSALAILVFNSDFVDDYVYQSSSLRMKSQYGLVDKGKQKMVTLDPVEIEKEHFRSIKGKTVRPANELRVEDFANSTELNELGLTKNLSRVEAMECRLPDLDPWHEKALSYINKGRDRMYGCVVTYTQGTFLKNGKIEMTPEEAGNGTSCLFRCYYPKDDYEFSFGKWQKLNVLPDCDIMEVSCKRPKEPEYSYNTLHTQIYRQYHYFQTKPTAAPKTSTTPPDRLDLLKPKRLKPENPQPDVHMIIFDSVSTTQFMRSMPATVHVLREEMEAVVFPHVNKVGINSRPNGYALLMGRQAYDMEKSPINDERKPKINMYDMCGYYLEQDQFIGFDFKKKGYATLFSEDWELGVFNWPNCFGFGKPPVDHYMRPFHLRLESGRYRDENSTMKNHLYWEMCREPHEYQMDYLKDFIDVYPDKPKFSITWFTYLAHDDANGLFHVDLYFKRFFRDYKKKLSNSFLFVMGDHGYRFGGIRRTKLGEAEDKNPLLMVVVPEHLRQNENLIKNMKNNAKYLTTHYDTYATMVDVAYNAPKFEHNSSFNGLNKSAIPLNIDGESYLHPFKLDKPRNCHNQRVPFDFCNCQLEQVDRSNETEFGHRIAGFMVDKMNEALVKHNHTSLCVTLKLNKDFPVELEEFEPDLRFNAFKVTFKVLPGNGHLWGFVQMNGDNRNDKNVTFSLISERLARLDEYEPTAFCSSSPYVKPYCYCIANFSKTSSTTQTTTTTKKK</sequence>
<reference evidence="3" key="1">
    <citation type="submission" date="2020-09" db="EMBL/GenBank/DDBJ databases">
        <authorList>
            <person name="Kikuchi T."/>
        </authorList>
    </citation>
    <scope>NUCLEOTIDE SEQUENCE</scope>
    <source>
        <strain evidence="3">SH1</strain>
    </source>
</reference>
<evidence type="ECO:0000256" key="2">
    <source>
        <dbReference type="SAM" id="Phobius"/>
    </source>
</evidence>
<dbReference type="Pfam" id="PF02995">
    <property type="entry name" value="DUF229"/>
    <property type="match status" value="1"/>
</dbReference>
<feature type="compositionally biased region" description="Low complexity" evidence="1">
    <location>
        <begin position="228"/>
        <end position="239"/>
    </location>
</feature>
<dbReference type="AlphaFoldDB" id="A0A811L0K6"/>
<dbReference type="Gene3D" id="3.40.720.10">
    <property type="entry name" value="Alkaline Phosphatase, subunit A"/>
    <property type="match status" value="1"/>
</dbReference>
<dbReference type="SUPFAM" id="SSF53649">
    <property type="entry name" value="Alkaline phosphatase-like"/>
    <property type="match status" value="1"/>
</dbReference>
<accession>A0A811L0K6</accession>
<keyword evidence="2" id="KW-0812">Transmembrane</keyword>
<dbReference type="GO" id="GO:0005615">
    <property type="term" value="C:extracellular space"/>
    <property type="evidence" value="ECO:0007669"/>
    <property type="project" value="TreeGrafter"/>
</dbReference>
<name>A0A811L0K6_9BILA</name>
<dbReference type="Proteomes" id="UP000783686">
    <property type="component" value="Unassembled WGS sequence"/>
</dbReference>